<accession>A0ABD2WCP1</accession>
<dbReference type="AlphaFoldDB" id="A0ABD2WCP1"/>
<sequence>MAGCQKNNEYFQIRVYDSLIRDLEEKQKQQPPIQLQSPQHQQPRGTTLENWDASEYLAYIPKRGPAIRSKADKRRARRERRRLYGCGQQQRPKSPEPGRPIPDQKQLENDMGWLEDYIKNREAKRAEEPASNTGPIINIVL</sequence>
<gene>
    <name evidence="2" type="ORF">TKK_014379</name>
</gene>
<proteinExistence type="predicted"/>
<name>A0ABD2WCP1_9HYME</name>
<evidence type="ECO:0000313" key="2">
    <source>
        <dbReference type="EMBL" id="KAL3390809.1"/>
    </source>
</evidence>
<evidence type="ECO:0000256" key="1">
    <source>
        <dbReference type="SAM" id="MobiDB-lite"/>
    </source>
</evidence>
<feature type="compositionally biased region" description="Basic residues" evidence="1">
    <location>
        <begin position="71"/>
        <end position="83"/>
    </location>
</feature>
<keyword evidence="3" id="KW-1185">Reference proteome</keyword>
<feature type="compositionally biased region" description="Polar residues" evidence="1">
    <location>
        <begin position="29"/>
        <end position="48"/>
    </location>
</feature>
<protein>
    <submittedName>
        <fullName evidence="2">Uncharacterized protein</fullName>
    </submittedName>
</protein>
<feature type="region of interest" description="Disordered" evidence="1">
    <location>
        <begin position="23"/>
        <end position="48"/>
    </location>
</feature>
<feature type="region of interest" description="Disordered" evidence="1">
    <location>
        <begin position="64"/>
        <end position="110"/>
    </location>
</feature>
<reference evidence="2 3" key="1">
    <citation type="journal article" date="2024" name="bioRxiv">
        <title>A reference genome for Trichogramma kaykai: A tiny desert-dwelling parasitoid wasp with competing sex-ratio distorters.</title>
        <authorList>
            <person name="Culotta J."/>
            <person name="Lindsey A.R."/>
        </authorList>
    </citation>
    <scope>NUCLEOTIDE SEQUENCE [LARGE SCALE GENOMIC DNA]</scope>
    <source>
        <strain evidence="2 3">KSX58</strain>
    </source>
</reference>
<comment type="caution">
    <text evidence="2">The sequence shown here is derived from an EMBL/GenBank/DDBJ whole genome shotgun (WGS) entry which is preliminary data.</text>
</comment>
<dbReference type="Proteomes" id="UP001627154">
    <property type="component" value="Unassembled WGS sequence"/>
</dbReference>
<organism evidence="2 3">
    <name type="scientific">Trichogramma kaykai</name>
    <dbReference type="NCBI Taxonomy" id="54128"/>
    <lineage>
        <taxon>Eukaryota</taxon>
        <taxon>Metazoa</taxon>
        <taxon>Ecdysozoa</taxon>
        <taxon>Arthropoda</taxon>
        <taxon>Hexapoda</taxon>
        <taxon>Insecta</taxon>
        <taxon>Pterygota</taxon>
        <taxon>Neoptera</taxon>
        <taxon>Endopterygota</taxon>
        <taxon>Hymenoptera</taxon>
        <taxon>Apocrita</taxon>
        <taxon>Proctotrupomorpha</taxon>
        <taxon>Chalcidoidea</taxon>
        <taxon>Trichogrammatidae</taxon>
        <taxon>Trichogramma</taxon>
    </lineage>
</organism>
<evidence type="ECO:0000313" key="3">
    <source>
        <dbReference type="Proteomes" id="UP001627154"/>
    </source>
</evidence>
<dbReference type="EMBL" id="JBJJXI010000115">
    <property type="protein sequence ID" value="KAL3390809.1"/>
    <property type="molecule type" value="Genomic_DNA"/>
</dbReference>